<evidence type="ECO:0000313" key="2">
    <source>
        <dbReference type="Proteomes" id="UP000290289"/>
    </source>
</evidence>
<gene>
    <name evidence="1" type="ORF">DVH24_025644</name>
</gene>
<accession>A0A498KFU3</accession>
<organism evidence="1 2">
    <name type="scientific">Malus domestica</name>
    <name type="common">Apple</name>
    <name type="synonym">Pyrus malus</name>
    <dbReference type="NCBI Taxonomy" id="3750"/>
    <lineage>
        <taxon>Eukaryota</taxon>
        <taxon>Viridiplantae</taxon>
        <taxon>Streptophyta</taxon>
        <taxon>Embryophyta</taxon>
        <taxon>Tracheophyta</taxon>
        <taxon>Spermatophyta</taxon>
        <taxon>Magnoliopsida</taxon>
        <taxon>eudicotyledons</taxon>
        <taxon>Gunneridae</taxon>
        <taxon>Pentapetalae</taxon>
        <taxon>rosids</taxon>
        <taxon>fabids</taxon>
        <taxon>Rosales</taxon>
        <taxon>Rosaceae</taxon>
        <taxon>Amygdaloideae</taxon>
        <taxon>Maleae</taxon>
        <taxon>Malus</taxon>
    </lineage>
</organism>
<dbReference type="AlphaFoldDB" id="A0A498KFU3"/>
<dbReference type="Proteomes" id="UP000290289">
    <property type="component" value="Chromosome 2"/>
</dbReference>
<feature type="non-terminal residue" evidence="1">
    <location>
        <position position="1"/>
    </location>
</feature>
<protein>
    <submittedName>
        <fullName evidence="1">Uncharacterized protein</fullName>
    </submittedName>
</protein>
<dbReference type="EMBL" id="RDQH01000328">
    <property type="protein sequence ID" value="RXI06508.1"/>
    <property type="molecule type" value="Genomic_DNA"/>
</dbReference>
<reference evidence="1 2" key="1">
    <citation type="submission" date="2018-10" db="EMBL/GenBank/DDBJ databases">
        <title>A high-quality apple genome assembly.</title>
        <authorList>
            <person name="Hu J."/>
        </authorList>
    </citation>
    <scope>NUCLEOTIDE SEQUENCE [LARGE SCALE GENOMIC DNA]</scope>
    <source>
        <strain evidence="2">cv. HFTH1</strain>
        <tissue evidence="1">Young leaf</tissue>
    </source>
</reference>
<sequence>HDLPLQHPNFAFVNCQRKTKYEEIIGDCVGFGHEGYQQLFPPIQVINQPAMQEQDLISHARKGVCFSNHIH</sequence>
<keyword evidence="2" id="KW-1185">Reference proteome</keyword>
<proteinExistence type="predicted"/>
<name>A0A498KFU3_MALDO</name>
<evidence type="ECO:0000313" key="1">
    <source>
        <dbReference type="EMBL" id="RXI06508.1"/>
    </source>
</evidence>
<comment type="caution">
    <text evidence="1">The sequence shown here is derived from an EMBL/GenBank/DDBJ whole genome shotgun (WGS) entry which is preliminary data.</text>
</comment>